<gene>
    <name evidence="1" type="ORF">AAHA92_09749</name>
</gene>
<accession>A0ABD1HVY3</accession>
<sequence length="66" mass="7192">MIFLILFSPGLAVEWLLNHSRAAQHNTELDKGGGGAGRFSWRGWPGLCPAGRLGYKGWPEDVAGLR</sequence>
<dbReference type="Proteomes" id="UP001567538">
    <property type="component" value="Unassembled WGS sequence"/>
</dbReference>
<dbReference type="EMBL" id="JBEAFC010000004">
    <property type="protein sequence ID" value="KAL1559404.1"/>
    <property type="molecule type" value="Genomic_DNA"/>
</dbReference>
<protein>
    <submittedName>
        <fullName evidence="1">Uncharacterized protein</fullName>
    </submittedName>
</protein>
<evidence type="ECO:0000313" key="2">
    <source>
        <dbReference type="Proteomes" id="UP001567538"/>
    </source>
</evidence>
<name>A0ABD1HVY3_SALDI</name>
<organism evidence="1 2">
    <name type="scientific">Salvia divinorum</name>
    <name type="common">Maria pastora</name>
    <name type="synonym">Diviner's sage</name>
    <dbReference type="NCBI Taxonomy" id="28513"/>
    <lineage>
        <taxon>Eukaryota</taxon>
        <taxon>Viridiplantae</taxon>
        <taxon>Streptophyta</taxon>
        <taxon>Embryophyta</taxon>
        <taxon>Tracheophyta</taxon>
        <taxon>Spermatophyta</taxon>
        <taxon>Magnoliopsida</taxon>
        <taxon>eudicotyledons</taxon>
        <taxon>Gunneridae</taxon>
        <taxon>Pentapetalae</taxon>
        <taxon>asterids</taxon>
        <taxon>lamiids</taxon>
        <taxon>Lamiales</taxon>
        <taxon>Lamiaceae</taxon>
        <taxon>Nepetoideae</taxon>
        <taxon>Mentheae</taxon>
        <taxon>Salviinae</taxon>
        <taxon>Salvia</taxon>
        <taxon>Salvia subgen. Calosphace</taxon>
    </lineage>
</organism>
<reference evidence="1 2" key="1">
    <citation type="submission" date="2024-06" db="EMBL/GenBank/DDBJ databases">
        <title>A chromosome level genome sequence of Diviner's sage (Salvia divinorum).</title>
        <authorList>
            <person name="Ford S.A."/>
            <person name="Ro D.-K."/>
            <person name="Ness R.W."/>
            <person name="Phillips M.A."/>
        </authorList>
    </citation>
    <scope>NUCLEOTIDE SEQUENCE [LARGE SCALE GENOMIC DNA]</scope>
    <source>
        <strain evidence="1">SAF-2024a</strain>
        <tissue evidence="1">Leaf</tissue>
    </source>
</reference>
<comment type="caution">
    <text evidence="1">The sequence shown here is derived from an EMBL/GenBank/DDBJ whole genome shotgun (WGS) entry which is preliminary data.</text>
</comment>
<dbReference type="AlphaFoldDB" id="A0ABD1HVY3"/>
<evidence type="ECO:0000313" key="1">
    <source>
        <dbReference type="EMBL" id="KAL1559404.1"/>
    </source>
</evidence>
<proteinExistence type="predicted"/>
<keyword evidence="2" id="KW-1185">Reference proteome</keyword>